<dbReference type="Pfam" id="PF24161">
    <property type="entry name" value="CCDC39"/>
    <property type="match status" value="1"/>
</dbReference>
<dbReference type="GO" id="GO:0060285">
    <property type="term" value="P:cilium-dependent cell motility"/>
    <property type="evidence" value="ECO:0007669"/>
    <property type="project" value="TreeGrafter"/>
</dbReference>
<evidence type="ECO:0000256" key="3">
    <source>
        <dbReference type="ARBA" id="ARBA00023054"/>
    </source>
</evidence>
<dbReference type="InterPro" id="IPR033290">
    <property type="entry name" value="CCDC39"/>
</dbReference>
<dbReference type="GO" id="GO:0005930">
    <property type="term" value="C:axoneme"/>
    <property type="evidence" value="ECO:0007669"/>
    <property type="project" value="InterPro"/>
</dbReference>
<dbReference type="GO" id="GO:0005576">
    <property type="term" value="C:extracellular region"/>
    <property type="evidence" value="ECO:0007669"/>
    <property type="project" value="GOC"/>
</dbReference>
<accession>A0A0M9A1U7</accession>
<sequence length="266" mass="31133">MKIQSAQERYLLQEQGDKLDETIRKTEDEIQAMENTLRVINVCNDKYKVTLTVDDQNKLEIEEYRKLNKELQHAEQNLKQKKEELQCLTENMQKIQKDYAKILENIEETQECKKNKKQFLTDLKHQIHEQKEKITRADKNLQTAKKSIHRLYETTGDKTVLIQQKEIELRELQEQNSIALQDIAEFTVQHVEVESYIKKLLTAQNIKLPSTTLLSQSPGSNRSYSNTNSSECLPKSTNRENYGSSKESIGHVVNIEPEFESMFIRT</sequence>
<evidence type="ECO:0000256" key="1">
    <source>
        <dbReference type="ARBA" id="ARBA00005805"/>
    </source>
</evidence>
<dbReference type="Proteomes" id="UP000053105">
    <property type="component" value="Unassembled WGS sequence"/>
</dbReference>
<dbReference type="STRING" id="166423.A0A0M9A1U7"/>
<dbReference type="GO" id="GO:0060287">
    <property type="term" value="P:epithelial cilium movement involved in determination of left/right asymmetry"/>
    <property type="evidence" value="ECO:0007669"/>
    <property type="project" value="TreeGrafter"/>
</dbReference>
<evidence type="ECO:0000256" key="5">
    <source>
        <dbReference type="SAM" id="Coils"/>
    </source>
</evidence>
<comment type="similarity">
    <text evidence="1">Belongs to the CCDC39 family.</text>
</comment>
<proteinExistence type="inferred from homology"/>
<keyword evidence="8" id="KW-1185">Reference proteome</keyword>
<comment type="function">
    <text evidence="4">Required for assembly of dynein regulatory complex (DRC) and inner dynein arm (IDA) complexes, which are responsible for ciliary beat regulation, thereby playing a central role in motility in cilia and flagella. Probably acts together with CCDC40 to form a molecular ruler that determines the 96 nanometer (nm) repeat length and arrangements of components in cilia and flagella. Not required for outer dynein arm complexes assembly.</text>
</comment>
<dbReference type="EMBL" id="KQ435762">
    <property type="protein sequence ID" value="KOX75487.1"/>
    <property type="molecule type" value="Genomic_DNA"/>
</dbReference>
<dbReference type="InterPro" id="IPR016126">
    <property type="entry name" value="Secretoglobin"/>
</dbReference>
<evidence type="ECO:0000313" key="8">
    <source>
        <dbReference type="Proteomes" id="UP000053105"/>
    </source>
</evidence>
<reference evidence="7 8" key="1">
    <citation type="submission" date="2015-07" db="EMBL/GenBank/DDBJ databases">
        <title>The genome of Melipona quadrifasciata.</title>
        <authorList>
            <person name="Pan H."/>
            <person name="Kapheim K."/>
        </authorList>
    </citation>
    <scope>NUCLEOTIDE SEQUENCE [LARGE SCALE GENOMIC DNA]</scope>
    <source>
        <strain evidence="7">0111107301</strain>
        <tissue evidence="7">Whole body</tissue>
    </source>
</reference>
<dbReference type="PANTHER" id="PTHR18962">
    <property type="entry name" value="COILED-COIL DOMAIN-CONTAINING PROTEIN 39"/>
    <property type="match status" value="1"/>
</dbReference>
<feature type="coiled-coil region" evidence="5">
    <location>
        <begin position="16"/>
        <end position="189"/>
    </location>
</feature>
<dbReference type="AlphaFoldDB" id="A0A0M9A1U7"/>
<gene>
    <name evidence="7" type="ORF">WN51_12231</name>
</gene>
<dbReference type="OrthoDB" id="420518at2759"/>
<protein>
    <recommendedName>
        <fullName evidence="2">Coiled-coil domain-containing protein 39</fullName>
    </recommendedName>
</protein>
<evidence type="ECO:0000256" key="4">
    <source>
        <dbReference type="ARBA" id="ARBA00045182"/>
    </source>
</evidence>
<dbReference type="GO" id="GO:0036159">
    <property type="term" value="P:inner dynein arm assembly"/>
    <property type="evidence" value="ECO:0007669"/>
    <property type="project" value="InterPro"/>
</dbReference>
<evidence type="ECO:0000313" key="7">
    <source>
        <dbReference type="EMBL" id="KOX75487.1"/>
    </source>
</evidence>
<feature type="region of interest" description="Disordered" evidence="6">
    <location>
        <begin position="211"/>
        <end position="246"/>
    </location>
</feature>
<organism evidence="7 8">
    <name type="scientific">Melipona quadrifasciata</name>
    <dbReference type="NCBI Taxonomy" id="166423"/>
    <lineage>
        <taxon>Eukaryota</taxon>
        <taxon>Metazoa</taxon>
        <taxon>Ecdysozoa</taxon>
        <taxon>Arthropoda</taxon>
        <taxon>Hexapoda</taxon>
        <taxon>Insecta</taxon>
        <taxon>Pterygota</taxon>
        <taxon>Neoptera</taxon>
        <taxon>Endopterygota</taxon>
        <taxon>Hymenoptera</taxon>
        <taxon>Apocrita</taxon>
        <taxon>Aculeata</taxon>
        <taxon>Apoidea</taxon>
        <taxon>Anthophila</taxon>
        <taxon>Apidae</taxon>
        <taxon>Melipona</taxon>
    </lineage>
</organism>
<name>A0A0M9A1U7_9HYME</name>
<evidence type="ECO:0000256" key="2">
    <source>
        <dbReference type="ARBA" id="ARBA00016725"/>
    </source>
</evidence>
<evidence type="ECO:0000256" key="6">
    <source>
        <dbReference type="SAM" id="MobiDB-lite"/>
    </source>
</evidence>
<keyword evidence="3 5" id="KW-0175">Coiled coil</keyword>
<dbReference type="PANTHER" id="PTHR18962:SF0">
    <property type="entry name" value="COILED-COIL DOMAIN-CONTAINING PROTEIN 39"/>
    <property type="match status" value="1"/>
</dbReference>
<dbReference type="PROSITE" id="PS51311">
    <property type="entry name" value="SCGB"/>
    <property type="match status" value="1"/>
</dbReference>